<keyword evidence="9" id="KW-0418">Kinase</keyword>
<evidence type="ECO:0000256" key="13">
    <source>
        <dbReference type="ARBA" id="ARBA00031251"/>
    </source>
</evidence>
<evidence type="ECO:0000256" key="11">
    <source>
        <dbReference type="ARBA" id="ARBA00023056"/>
    </source>
</evidence>
<keyword evidence="10" id="KW-0067">ATP-binding</keyword>
<dbReference type="EC" id="2.7.1.175" evidence="4"/>
<reference evidence="17 18" key="1">
    <citation type="submission" date="2020-07" db="EMBL/GenBank/DDBJ databases">
        <title>Sequencing the genomes of 1000 actinobacteria strains.</title>
        <authorList>
            <person name="Klenk H.-P."/>
        </authorList>
    </citation>
    <scope>NUCLEOTIDE SEQUENCE [LARGE SCALE GENOMIC DNA]</scope>
    <source>
        <strain evidence="17 18">DSM 23141</strain>
    </source>
</reference>
<evidence type="ECO:0000256" key="7">
    <source>
        <dbReference type="ARBA" id="ARBA00022679"/>
    </source>
</evidence>
<comment type="caution">
    <text evidence="17">The sequence shown here is derived from an EMBL/GenBank/DDBJ whole genome shotgun (WGS) entry which is preliminary data.</text>
</comment>
<keyword evidence="8" id="KW-0547">Nucleotide-binding</keyword>
<dbReference type="Pfam" id="PF18085">
    <property type="entry name" value="Mak_N_cap"/>
    <property type="match status" value="1"/>
</dbReference>
<evidence type="ECO:0000259" key="16">
    <source>
        <dbReference type="Pfam" id="PF18085"/>
    </source>
</evidence>
<dbReference type="EMBL" id="JACBZY010000001">
    <property type="protein sequence ID" value="NYG99748.1"/>
    <property type="molecule type" value="Genomic_DNA"/>
</dbReference>
<dbReference type="Pfam" id="PF01636">
    <property type="entry name" value="APH"/>
    <property type="match status" value="1"/>
</dbReference>
<dbReference type="InterPro" id="IPR011009">
    <property type="entry name" value="Kinase-like_dom_sf"/>
</dbReference>
<evidence type="ECO:0000256" key="9">
    <source>
        <dbReference type="ARBA" id="ARBA00022777"/>
    </source>
</evidence>
<feature type="domain" description="Maltokinase N-terminal cap" evidence="16">
    <location>
        <begin position="20"/>
        <end position="105"/>
    </location>
</feature>
<gene>
    <name evidence="17" type="ORF">BJ979_002374</name>
</gene>
<keyword evidence="18" id="KW-1185">Reference proteome</keyword>
<organism evidence="17 18">
    <name type="scientific">Schumannella luteola</name>
    <dbReference type="NCBI Taxonomy" id="472059"/>
    <lineage>
        <taxon>Bacteria</taxon>
        <taxon>Bacillati</taxon>
        <taxon>Actinomycetota</taxon>
        <taxon>Actinomycetes</taxon>
        <taxon>Micrococcales</taxon>
        <taxon>Microbacteriaceae</taxon>
        <taxon>Schumannella</taxon>
    </lineage>
</organism>
<keyword evidence="6" id="KW-0321">Glycogen metabolism</keyword>
<evidence type="ECO:0000256" key="14">
    <source>
        <dbReference type="ARBA" id="ARBA00049067"/>
    </source>
</evidence>
<comment type="subunit">
    <text evidence="3">Monomer.</text>
</comment>
<evidence type="ECO:0000256" key="1">
    <source>
        <dbReference type="ARBA" id="ARBA00004964"/>
    </source>
</evidence>
<feature type="domain" description="Aminoglycoside phosphotransferase" evidence="15">
    <location>
        <begin position="133"/>
        <end position="391"/>
    </location>
</feature>
<comment type="catalytic activity">
    <reaction evidence="14">
        <text>D-maltose + ATP = alpha-maltose 1-phosphate + ADP + H(+)</text>
        <dbReference type="Rhea" id="RHEA:31915"/>
        <dbReference type="ChEBI" id="CHEBI:15378"/>
        <dbReference type="ChEBI" id="CHEBI:17306"/>
        <dbReference type="ChEBI" id="CHEBI:30616"/>
        <dbReference type="ChEBI" id="CHEBI:63576"/>
        <dbReference type="ChEBI" id="CHEBI:456216"/>
        <dbReference type="EC" id="2.7.1.175"/>
    </reaction>
</comment>
<keyword evidence="11" id="KW-0320">Glycogen biosynthesis</keyword>
<evidence type="ECO:0000256" key="2">
    <source>
        <dbReference type="ARBA" id="ARBA00006219"/>
    </source>
</evidence>
<dbReference type="InterPro" id="IPR002575">
    <property type="entry name" value="Aminoglycoside_PTrfase"/>
</dbReference>
<dbReference type="SUPFAM" id="SSF56112">
    <property type="entry name" value="Protein kinase-like (PK-like)"/>
    <property type="match status" value="1"/>
</dbReference>
<dbReference type="Proteomes" id="UP000553888">
    <property type="component" value="Unassembled WGS sequence"/>
</dbReference>
<dbReference type="InterPro" id="IPR040999">
    <property type="entry name" value="Mak_N_cap"/>
</dbReference>
<dbReference type="Gene3D" id="3.90.1200.10">
    <property type="match status" value="1"/>
</dbReference>
<dbReference type="RefSeq" id="WP_179568134.1">
    <property type="nucleotide sequence ID" value="NZ_JACBZY010000001.1"/>
</dbReference>
<evidence type="ECO:0000256" key="6">
    <source>
        <dbReference type="ARBA" id="ARBA00022600"/>
    </source>
</evidence>
<name>A0A852YKM7_9MICO</name>
<comment type="pathway">
    <text evidence="1">Glycan biosynthesis; glycogen biosynthesis.</text>
</comment>
<evidence type="ECO:0000313" key="17">
    <source>
        <dbReference type="EMBL" id="NYG99748.1"/>
    </source>
</evidence>
<proteinExistence type="inferred from homology"/>
<dbReference type="GO" id="GO:0005524">
    <property type="term" value="F:ATP binding"/>
    <property type="evidence" value="ECO:0007669"/>
    <property type="project" value="UniProtKB-KW"/>
</dbReference>
<evidence type="ECO:0000256" key="3">
    <source>
        <dbReference type="ARBA" id="ARBA00011245"/>
    </source>
</evidence>
<evidence type="ECO:0000256" key="4">
    <source>
        <dbReference type="ARBA" id="ARBA00011962"/>
    </source>
</evidence>
<evidence type="ECO:0000256" key="8">
    <source>
        <dbReference type="ARBA" id="ARBA00022741"/>
    </source>
</evidence>
<evidence type="ECO:0000313" key="18">
    <source>
        <dbReference type="Proteomes" id="UP000553888"/>
    </source>
</evidence>
<keyword evidence="7" id="KW-0808">Transferase</keyword>
<protein>
    <recommendedName>
        <fullName evidence="5">Maltokinase</fullName>
        <ecNumber evidence="4">2.7.1.175</ecNumber>
    </recommendedName>
    <alternativeName>
        <fullName evidence="13">Maltose-1-phosphate synthase</fullName>
    </alternativeName>
</protein>
<accession>A0A852YKM7</accession>
<evidence type="ECO:0000259" key="15">
    <source>
        <dbReference type="Pfam" id="PF01636"/>
    </source>
</evidence>
<dbReference type="UniPathway" id="UPA00164"/>
<evidence type="ECO:0000256" key="12">
    <source>
        <dbReference type="ARBA" id="ARBA00023277"/>
    </source>
</evidence>
<sequence length="439" mass="46467">MTDAPFPELDPHGWAALAAWMREQRWYAAKGSTPRLRQVARIELAATPDGALPVTLLVADDADPRRPVYQLALVVRPDRDQPAPTPDAAARIVELPGGALHDGARDPAYAEAVLAELERAGAEIGEAPRSPAVPFAGEQSNTSLVIGRDGDRDLVIKLFRVVRHGENPEIELQRALTHTGSPVVPRFIGSLSAEWSVDAGAAERGDLAVVQEFVADAVDGWSLASRAAAGGIDFGAEARQLGAITAAAHRGLAAELGTVGATDDDVAALTRVWEQRLDDAVAAVPQLAERADAIRGRYAAAAASSWGELQRIHGDLHLGQALHAADGRWLLIDFEGEPLRSLAERTHPEPVLRDVAGMLRSFDYAGAGHGESGARWAEAAATAYLEGYADAAGALPGPPELLTALLLDKAVYEVSYEARNRPDWVGIPLAAVVRMSDGG</sequence>
<dbReference type="GO" id="GO:0005978">
    <property type="term" value="P:glycogen biosynthetic process"/>
    <property type="evidence" value="ECO:0007669"/>
    <property type="project" value="UniProtKB-UniPathway"/>
</dbReference>
<evidence type="ECO:0000256" key="5">
    <source>
        <dbReference type="ARBA" id="ARBA00013882"/>
    </source>
</evidence>
<comment type="similarity">
    <text evidence="2">Belongs to the aminoglycoside phosphotransferase family.</text>
</comment>
<dbReference type="AlphaFoldDB" id="A0A852YKM7"/>
<keyword evidence="12" id="KW-0119">Carbohydrate metabolism</keyword>
<evidence type="ECO:0000256" key="10">
    <source>
        <dbReference type="ARBA" id="ARBA00022840"/>
    </source>
</evidence>
<dbReference type="GO" id="GO:0016301">
    <property type="term" value="F:kinase activity"/>
    <property type="evidence" value="ECO:0007669"/>
    <property type="project" value="UniProtKB-KW"/>
</dbReference>